<evidence type="ECO:0000256" key="1">
    <source>
        <dbReference type="SAM" id="MobiDB-lite"/>
    </source>
</evidence>
<accession>A0A2C9LY73</accession>
<evidence type="ECO:0000313" key="4">
    <source>
        <dbReference type="Proteomes" id="UP000076420"/>
    </source>
</evidence>
<dbReference type="KEGG" id="bgt:106059987"/>
<keyword evidence="2" id="KW-0472">Membrane</keyword>
<keyword evidence="2" id="KW-1133">Transmembrane helix</keyword>
<keyword evidence="2" id="KW-0812">Transmembrane</keyword>
<sequence length="475" mass="52579">MNETNVIIIVAVIAGGLFVIVIVGLTVFLLLQRRRKRSQLTNATKTATNGRSGLSSSLYGTSGINDDDSEASFGRHSTTHDSDEASGFENNNVDTQTATTPYNRKSTNGIKVLPKIAAKPARVSVINHDSRTESFQPSFHHYDTPGANIHDGLQTNRFSQTKKALENVYRKLPTISAQIAKSCSDSSINQTTLAKTVKSLPAIPKKPISAPVLNDTTEARNQIPPKPAIIAKPFYLQTTNTSTAMNTKTSDFLKPQENIHQFVPAIPPKPSFIPPPSIPATFDHSERQAKYTQVERKSYPKISPPVLAKPSSKLAPIQHMRGKDNQGFVSDDSGYTTVDSTVHSVDSALYLSRKLKQNWEKSSDMRRIHVADSNRTEPYAVIEIFDQKVQNQKTPVSPPPVGPSQLTVANFLLNLNRQNVSTNDSSIPPENFYFELEKQYEATDSAMKVDADLYNSRPRSTPNVRYLRELKETDV</sequence>
<name>A0A2C9LY73_BIOGL</name>
<feature type="region of interest" description="Disordered" evidence="1">
    <location>
        <begin position="42"/>
        <end position="106"/>
    </location>
</feature>
<dbReference type="EnsemblMetazoa" id="BGLB036364-RA">
    <property type="protein sequence ID" value="BGLB036364-PA"/>
    <property type="gene ID" value="BGLB036364"/>
</dbReference>
<evidence type="ECO:0000313" key="3">
    <source>
        <dbReference type="EnsemblMetazoa" id="BGLB036364-PA"/>
    </source>
</evidence>
<proteinExistence type="predicted"/>
<protein>
    <submittedName>
        <fullName evidence="3">Uncharacterized protein</fullName>
    </submittedName>
</protein>
<dbReference type="CDD" id="cd12087">
    <property type="entry name" value="TM_EGFR-like"/>
    <property type="match status" value="1"/>
</dbReference>
<feature type="compositionally biased region" description="Low complexity" evidence="1">
    <location>
        <begin position="50"/>
        <end position="63"/>
    </location>
</feature>
<evidence type="ECO:0000256" key="2">
    <source>
        <dbReference type="SAM" id="Phobius"/>
    </source>
</evidence>
<dbReference type="Proteomes" id="UP000076420">
    <property type="component" value="Unassembled WGS sequence"/>
</dbReference>
<feature type="compositionally biased region" description="Polar residues" evidence="1">
    <location>
        <begin position="88"/>
        <end position="106"/>
    </location>
</feature>
<feature type="transmembrane region" description="Helical" evidence="2">
    <location>
        <begin position="6"/>
        <end position="31"/>
    </location>
</feature>
<dbReference type="AlphaFoldDB" id="A0A2C9LY73"/>
<gene>
    <name evidence="3" type="primary">106059987</name>
</gene>
<organism evidence="3 4">
    <name type="scientific">Biomphalaria glabrata</name>
    <name type="common">Bloodfluke planorb</name>
    <name type="synonym">Freshwater snail</name>
    <dbReference type="NCBI Taxonomy" id="6526"/>
    <lineage>
        <taxon>Eukaryota</taxon>
        <taxon>Metazoa</taxon>
        <taxon>Spiralia</taxon>
        <taxon>Lophotrochozoa</taxon>
        <taxon>Mollusca</taxon>
        <taxon>Gastropoda</taxon>
        <taxon>Heterobranchia</taxon>
        <taxon>Euthyneura</taxon>
        <taxon>Panpulmonata</taxon>
        <taxon>Hygrophila</taxon>
        <taxon>Lymnaeoidea</taxon>
        <taxon>Planorbidae</taxon>
        <taxon>Biomphalaria</taxon>
    </lineage>
</organism>
<dbReference type="VEuPathDB" id="VectorBase:BGLB036364"/>
<dbReference type="VEuPathDB" id="VectorBase:BGLAX_034872"/>
<reference evidence="3" key="1">
    <citation type="submission" date="2020-05" db="UniProtKB">
        <authorList>
            <consortium name="EnsemblMetazoa"/>
        </authorList>
    </citation>
    <scope>IDENTIFICATION</scope>
    <source>
        <strain evidence="3">BB02</strain>
    </source>
</reference>
<dbReference type="OrthoDB" id="10349340at2759"/>